<keyword evidence="2" id="KW-0812">Transmembrane</keyword>
<feature type="transmembrane region" description="Helical" evidence="2">
    <location>
        <begin position="34"/>
        <end position="54"/>
    </location>
</feature>
<feature type="compositionally biased region" description="Pro residues" evidence="1">
    <location>
        <begin position="396"/>
        <end position="406"/>
    </location>
</feature>
<sequence length="587" mass="68004">MLEYVIKSALCLIVLFSFYKLFMEAEYFHNIKRFYLIGSLIISILLPFITISYYTEVPMGEVGQTAIVNQVSSDSVSELHLWQELLPTILFSIYIIGFLIFGIRFYRNLRDLIKDARTNDQLDKLNYIYVLLGRKIDPYSFFNYIFLNKNDFRNEKISTAVIDHEKAHVDQKHSYDLLFLELLHVVFWFNPIFFLLKRAVKLNHEFLADDSVIKKNINPLEYSNILVQYSSGHHQNSFASPIGHSLIKKRIIMITKSFSPRRLFVRSVIFLPVFAGCIYLFNEDIVAMPNNMKPTADHPVSLTDKFQEKRTITIKVVEENIWLNSNKVQLENFAEELDKITSNWSPEELKKPWFQIDFQNANTQFVERLNAEYRKTNLSEISETEFIAPKPVAPSGTPPPPPPPPVQKRNDNVPAPPSPPAPPISQLDSESKEAANAHRKKAKEWRVMKDVERNKIAEERKRIREIEKELNENKNLDKNARRKMLQDVKRQEAKIQRKMVVVKREQAEIEREHRKMDLDMPAPPNPPSAPDPLESIDELEQEGGSFYLNGKKISAAKAREVVKKKEYSKIDILQTGGPDGKLEISGK</sequence>
<feature type="compositionally biased region" description="Pro residues" evidence="1">
    <location>
        <begin position="414"/>
        <end position="423"/>
    </location>
</feature>
<feature type="domain" description="Peptidase M56" evidence="3">
    <location>
        <begin position="154"/>
        <end position="254"/>
    </location>
</feature>
<dbReference type="EMBL" id="JAJBZG010000001">
    <property type="protein sequence ID" value="MCB7480376.1"/>
    <property type="molecule type" value="Genomic_DNA"/>
</dbReference>
<reference evidence="4" key="1">
    <citation type="submission" date="2021-10" db="EMBL/GenBank/DDBJ databases">
        <title>Gramella sp. ASW11-100T, isolated from marine sediment.</title>
        <authorList>
            <person name="Xia C."/>
        </authorList>
    </citation>
    <scope>NUCLEOTIDE SEQUENCE</scope>
    <source>
        <strain evidence="4">ASW11-100</strain>
    </source>
</reference>
<evidence type="ECO:0000256" key="1">
    <source>
        <dbReference type="SAM" id="MobiDB-lite"/>
    </source>
</evidence>
<feature type="region of interest" description="Disordered" evidence="1">
    <location>
        <begin position="382"/>
        <end position="446"/>
    </location>
</feature>
<name>A0A9X1LHC7_9FLAO</name>
<feature type="compositionally biased region" description="Basic and acidic residues" evidence="1">
    <location>
        <begin position="504"/>
        <end position="518"/>
    </location>
</feature>
<feature type="transmembrane region" description="Helical" evidence="2">
    <location>
        <begin position="85"/>
        <end position="106"/>
    </location>
</feature>
<dbReference type="InterPro" id="IPR052173">
    <property type="entry name" value="Beta-lactam_resp_regulator"/>
</dbReference>
<dbReference type="RefSeq" id="WP_229338262.1">
    <property type="nucleotide sequence ID" value="NZ_JAJBZG010000001.1"/>
</dbReference>
<keyword evidence="2" id="KW-0472">Membrane</keyword>
<keyword evidence="5" id="KW-1185">Reference proteome</keyword>
<evidence type="ECO:0000256" key="2">
    <source>
        <dbReference type="SAM" id="Phobius"/>
    </source>
</evidence>
<protein>
    <recommendedName>
        <fullName evidence="3">Peptidase M56 domain-containing protein</fullName>
    </recommendedName>
</protein>
<dbReference type="InterPro" id="IPR008756">
    <property type="entry name" value="Peptidase_M56"/>
</dbReference>
<organism evidence="4 5">
    <name type="scientific">Christiangramia sediminis</name>
    <dbReference type="NCBI Taxonomy" id="2881336"/>
    <lineage>
        <taxon>Bacteria</taxon>
        <taxon>Pseudomonadati</taxon>
        <taxon>Bacteroidota</taxon>
        <taxon>Flavobacteriia</taxon>
        <taxon>Flavobacteriales</taxon>
        <taxon>Flavobacteriaceae</taxon>
        <taxon>Christiangramia</taxon>
    </lineage>
</organism>
<dbReference type="CDD" id="cd07341">
    <property type="entry name" value="M56_BlaR1_MecR1_like"/>
    <property type="match status" value="1"/>
</dbReference>
<evidence type="ECO:0000313" key="5">
    <source>
        <dbReference type="Proteomes" id="UP001139414"/>
    </source>
</evidence>
<feature type="compositionally biased region" description="Pro residues" evidence="1">
    <location>
        <begin position="521"/>
        <end position="530"/>
    </location>
</feature>
<feature type="region of interest" description="Disordered" evidence="1">
    <location>
        <begin position="504"/>
        <end position="535"/>
    </location>
</feature>
<feature type="transmembrane region" description="Helical" evidence="2">
    <location>
        <begin position="127"/>
        <end position="146"/>
    </location>
</feature>
<proteinExistence type="predicted"/>
<evidence type="ECO:0000313" key="4">
    <source>
        <dbReference type="EMBL" id="MCB7480376.1"/>
    </source>
</evidence>
<comment type="caution">
    <text evidence="4">The sequence shown here is derived from an EMBL/GenBank/DDBJ whole genome shotgun (WGS) entry which is preliminary data.</text>
</comment>
<feature type="transmembrane region" description="Helical" evidence="2">
    <location>
        <begin position="6"/>
        <end position="22"/>
    </location>
</feature>
<accession>A0A9X1LHC7</accession>
<dbReference type="Pfam" id="PF05569">
    <property type="entry name" value="Peptidase_M56"/>
    <property type="match status" value="1"/>
</dbReference>
<dbReference type="AlphaFoldDB" id="A0A9X1LHC7"/>
<feature type="transmembrane region" description="Helical" evidence="2">
    <location>
        <begin position="263"/>
        <end position="281"/>
    </location>
</feature>
<evidence type="ECO:0000259" key="3">
    <source>
        <dbReference type="Pfam" id="PF05569"/>
    </source>
</evidence>
<dbReference type="PANTHER" id="PTHR34978:SF3">
    <property type="entry name" value="SLR0241 PROTEIN"/>
    <property type="match status" value="1"/>
</dbReference>
<feature type="transmembrane region" description="Helical" evidence="2">
    <location>
        <begin position="177"/>
        <end position="196"/>
    </location>
</feature>
<gene>
    <name evidence="4" type="ORF">LGQ90_03785</name>
</gene>
<dbReference type="Proteomes" id="UP001139414">
    <property type="component" value="Unassembled WGS sequence"/>
</dbReference>
<dbReference type="PANTHER" id="PTHR34978">
    <property type="entry name" value="POSSIBLE SENSOR-TRANSDUCER PROTEIN BLAR"/>
    <property type="match status" value="1"/>
</dbReference>
<keyword evidence="2" id="KW-1133">Transmembrane helix</keyword>